<sequence>MQDLSAFLAATREEVARADTKATTLLAITAVGFAAFSAAAAGAVAAPVQGVARWLTVAALAAVTLVVELLLWVLRPRLGNDLSSKYYFGHWRRYLTSPDELAAELSGEIGQVKLLIQLSDIAWRKFRLIRLSVDLLAVAVPLISAAIAITLVTG</sequence>
<dbReference type="InterPro" id="IPR043760">
    <property type="entry name" value="PycTM_dom"/>
</dbReference>
<dbReference type="Proteomes" id="UP000578449">
    <property type="component" value="Unassembled WGS sequence"/>
</dbReference>
<keyword evidence="4" id="KW-0547">Nucleotide-binding</keyword>
<keyword evidence="3 8" id="KW-0812">Transmembrane</keyword>
<feature type="transmembrane region" description="Helical" evidence="8">
    <location>
        <begin position="25"/>
        <end position="48"/>
    </location>
</feature>
<feature type="transmembrane region" description="Helical" evidence="8">
    <location>
        <begin position="133"/>
        <end position="152"/>
    </location>
</feature>
<dbReference type="Pfam" id="PF18967">
    <property type="entry name" value="PycTM"/>
    <property type="match status" value="1"/>
</dbReference>
<comment type="subcellular location">
    <subcellularLocation>
        <location evidence="1">Cell membrane</location>
    </subcellularLocation>
</comment>
<evidence type="ECO:0000256" key="3">
    <source>
        <dbReference type="ARBA" id="ARBA00022692"/>
    </source>
</evidence>
<dbReference type="GO" id="GO:0005886">
    <property type="term" value="C:plasma membrane"/>
    <property type="evidence" value="ECO:0007669"/>
    <property type="project" value="UniProtKB-SubCell"/>
</dbReference>
<gene>
    <name evidence="10" type="ORF">HNP84_000684</name>
</gene>
<dbReference type="EMBL" id="JACHGN010000001">
    <property type="protein sequence ID" value="MBB5130996.1"/>
    <property type="molecule type" value="Genomic_DNA"/>
</dbReference>
<dbReference type="AlphaFoldDB" id="A0A840NXQ8"/>
<accession>A0A840NXQ8</accession>
<dbReference type="RefSeq" id="WP_185047800.1">
    <property type="nucleotide sequence ID" value="NZ_BAABIX010000013.1"/>
</dbReference>
<evidence type="ECO:0000256" key="1">
    <source>
        <dbReference type="ARBA" id="ARBA00004236"/>
    </source>
</evidence>
<keyword evidence="7 8" id="KW-0472">Membrane</keyword>
<evidence type="ECO:0000313" key="11">
    <source>
        <dbReference type="Proteomes" id="UP000578449"/>
    </source>
</evidence>
<keyword evidence="2" id="KW-1003">Cell membrane</keyword>
<dbReference type="GO" id="GO:0000166">
    <property type="term" value="F:nucleotide binding"/>
    <property type="evidence" value="ECO:0007669"/>
    <property type="project" value="UniProtKB-KW"/>
</dbReference>
<keyword evidence="5 8" id="KW-1133">Transmembrane helix</keyword>
<organism evidence="10 11">
    <name type="scientific">Thermocatellispora tengchongensis</name>
    <dbReference type="NCBI Taxonomy" id="1073253"/>
    <lineage>
        <taxon>Bacteria</taxon>
        <taxon>Bacillati</taxon>
        <taxon>Actinomycetota</taxon>
        <taxon>Actinomycetes</taxon>
        <taxon>Streptosporangiales</taxon>
        <taxon>Streptosporangiaceae</taxon>
        <taxon>Thermocatellispora</taxon>
    </lineage>
</organism>
<protein>
    <recommendedName>
        <fullName evidence="9">Pycsar effector protein domain-containing protein</fullName>
    </recommendedName>
</protein>
<comment type="caution">
    <text evidence="10">The sequence shown here is derived from an EMBL/GenBank/DDBJ whole genome shotgun (WGS) entry which is preliminary data.</text>
</comment>
<keyword evidence="11" id="KW-1185">Reference proteome</keyword>
<evidence type="ECO:0000256" key="2">
    <source>
        <dbReference type="ARBA" id="ARBA00022475"/>
    </source>
</evidence>
<feature type="transmembrane region" description="Helical" evidence="8">
    <location>
        <begin position="54"/>
        <end position="74"/>
    </location>
</feature>
<evidence type="ECO:0000259" key="9">
    <source>
        <dbReference type="Pfam" id="PF18967"/>
    </source>
</evidence>
<evidence type="ECO:0000256" key="8">
    <source>
        <dbReference type="SAM" id="Phobius"/>
    </source>
</evidence>
<keyword evidence="6" id="KW-0051">Antiviral defense</keyword>
<evidence type="ECO:0000256" key="5">
    <source>
        <dbReference type="ARBA" id="ARBA00022989"/>
    </source>
</evidence>
<proteinExistence type="predicted"/>
<evidence type="ECO:0000313" key="10">
    <source>
        <dbReference type="EMBL" id="MBB5130996.1"/>
    </source>
</evidence>
<reference evidence="10 11" key="1">
    <citation type="submission" date="2020-08" db="EMBL/GenBank/DDBJ databases">
        <title>Genomic Encyclopedia of Type Strains, Phase IV (KMG-IV): sequencing the most valuable type-strain genomes for metagenomic binning, comparative biology and taxonomic classification.</title>
        <authorList>
            <person name="Goeker M."/>
        </authorList>
    </citation>
    <scope>NUCLEOTIDE SEQUENCE [LARGE SCALE GENOMIC DNA]</scope>
    <source>
        <strain evidence="10 11">DSM 45615</strain>
    </source>
</reference>
<feature type="domain" description="Pycsar effector protein" evidence="9">
    <location>
        <begin position="5"/>
        <end position="150"/>
    </location>
</feature>
<evidence type="ECO:0000256" key="6">
    <source>
        <dbReference type="ARBA" id="ARBA00023118"/>
    </source>
</evidence>
<evidence type="ECO:0000256" key="7">
    <source>
        <dbReference type="ARBA" id="ARBA00023136"/>
    </source>
</evidence>
<dbReference type="GO" id="GO:0051607">
    <property type="term" value="P:defense response to virus"/>
    <property type="evidence" value="ECO:0007669"/>
    <property type="project" value="UniProtKB-KW"/>
</dbReference>
<name>A0A840NXQ8_9ACTN</name>
<evidence type="ECO:0000256" key="4">
    <source>
        <dbReference type="ARBA" id="ARBA00022741"/>
    </source>
</evidence>